<gene>
    <name evidence="4" type="ORF">C7383_10199</name>
</gene>
<dbReference type="PANTHER" id="PTHR30005">
    <property type="entry name" value="EXOPOLYPHOSPHATASE"/>
    <property type="match status" value="1"/>
</dbReference>
<evidence type="ECO:0000259" key="2">
    <source>
        <dbReference type="Pfam" id="PF02541"/>
    </source>
</evidence>
<dbReference type="CDD" id="cd24006">
    <property type="entry name" value="ASKHA_NBD_PPX_GppA"/>
    <property type="match status" value="1"/>
</dbReference>
<accession>A0AB73T958</accession>
<keyword evidence="5" id="KW-1185">Reference proteome</keyword>
<dbReference type="InterPro" id="IPR003695">
    <property type="entry name" value="Ppx_GppA_N"/>
</dbReference>
<dbReference type="GO" id="GO:0016462">
    <property type="term" value="F:pyrophosphatase activity"/>
    <property type="evidence" value="ECO:0007669"/>
    <property type="project" value="TreeGrafter"/>
</dbReference>
<dbReference type="Gene3D" id="1.10.3210.10">
    <property type="entry name" value="Hypothetical protein af1432"/>
    <property type="match status" value="1"/>
</dbReference>
<sequence length="506" mass="57469">MRITTFAAIDVGSYEVEMKIFELSSQKGMKEIDSIRRRIELGKDVYATGKVSVAKVEELCALLQDFVVIMEGYKVDAYRACATSAIREAESQLILVDYIEKQTGLKLEVLSNSEQRFLDYKCIASRENEFNKIIQKGTAIVDVGGGSVQISLFDKDSLVTTQNMRMGNLRIREKLADLQCSESHSEKLIEELINNELSSFEKLYLRDREIQNIIIVGDYISEIMEKPSVTRAEFMEIFNSISGCSPEEIAEKNEIPVESASLIMPSMVIYKRMVEEIGAETIWMPGLNLTDGLAFDYAQKKKILKFGHNFDNDIIASARNMAKRYMCSKAHIKTLEELALAIFDKTKKIHGLSARERLLLQIAVILHGCGKYVSLSNVAECSYSIIMATEIIGLSHSEREIIANVVKFNTMDFDYYDKLSSYTSINQREYLLIAKLTAILRIANALDRSHKQKFKNVKISLKEKELIILVETDEDITLEKGLLPEKAAFFEEVFSLEPVIRQKKKI</sequence>
<dbReference type="Pfam" id="PF21447">
    <property type="entry name" value="Ppx-GppA_III"/>
    <property type="match status" value="1"/>
</dbReference>
<proteinExistence type="inferred from homology"/>
<organism evidence="4 5">
    <name type="scientific">Murimonas intestini</name>
    <dbReference type="NCBI Taxonomy" id="1337051"/>
    <lineage>
        <taxon>Bacteria</taxon>
        <taxon>Bacillati</taxon>
        <taxon>Bacillota</taxon>
        <taxon>Clostridia</taxon>
        <taxon>Lachnospirales</taxon>
        <taxon>Lachnospiraceae</taxon>
        <taxon>Murimonas</taxon>
    </lineage>
</organism>
<evidence type="ECO:0000259" key="3">
    <source>
        <dbReference type="Pfam" id="PF21447"/>
    </source>
</evidence>
<dbReference type="AlphaFoldDB" id="A0AB73T958"/>
<dbReference type="InterPro" id="IPR043129">
    <property type="entry name" value="ATPase_NBD"/>
</dbReference>
<dbReference type="InterPro" id="IPR048950">
    <property type="entry name" value="Ppx_GppA_C"/>
</dbReference>
<dbReference type="Gene3D" id="3.30.420.40">
    <property type="match status" value="1"/>
</dbReference>
<feature type="domain" description="Ppx/GppA phosphatase N-terminal" evidence="2">
    <location>
        <begin position="25"/>
        <end position="299"/>
    </location>
</feature>
<dbReference type="Proteomes" id="UP000245412">
    <property type="component" value="Unassembled WGS sequence"/>
</dbReference>
<dbReference type="Gene3D" id="3.30.420.150">
    <property type="entry name" value="Exopolyphosphatase. Domain 2"/>
    <property type="match status" value="1"/>
</dbReference>
<dbReference type="RefSeq" id="WP_109624181.1">
    <property type="nucleotide sequence ID" value="NZ_JANKBI010000001.1"/>
</dbReference>
<dbReference type="SUPFAM" id="SSF109604">
    <property type="entry name" value="HD-domain/PDEase-like"/>
    <property type="match status" value="1"/>
</dbReference>
<feature type="domain" description="Ppx/GppA phosphatase C-terminal" evidence="3">
    <location>
        <begin position="316"/>
        <end position="476"/>
    </location>
</feature>
<dbReference type="Pfam" id="PF02541">
    <property type="entry name" value="Ppx-GppA"/>
    <property type="match status" value="1"/>
</dbReference>
<protein>
    <submittedName>
        <fullName evidence="4">Exopolyphosphatase/guanosine-5'-triphosphate, 3'-diphosphate pyrophosphatase</fullName>
    </submittedName>
</protein>
<name>A0AB73T958_9FIRM</name>
<comment type="similarity">
    <text evidence="1">Belongs to the GppA/Ppx family.</text>
</comment>
<evidence type="ECO:0000313" key="5">
    <source>
        <dbReference type="Proteomes" id="UP000245412"/>
    </source>
</evidence>
<evidence type="ECO:0000313" key="4">
    <source>
        <dbReference type="EMBL" id="PWJ78731.1"/>
    </source>
</evidence>
<dbReference type="PANTHER" id="PTHR30005:SF0">
    <property type="entry name" value="RETROGRADE REGULATION PROTEIN 2"/>
    <property type="match status" value="1"/>
</dbReference>
<evidence type="ECO:0000256" key="1">
    <source>
        <dbReference type="ARBA" id="ARBA00007125"/>
    </source>
</evidence>
<dbReference type="SUPFAM" id="SSF53067">
    <property type="entry name" value="Actin-like ATPase domain"/>
    <property type="match status" value="2"/>
</dbReference>
<dbReference type="InterPro" id="IPR050273">
    <property type="entry name" value="GppA/Ppx_hydrolase"/>
</dbReference>
<comment type="caution">
    <text evidence="4">The sequence shown here is derived from an EMBL/GenBank/DDBJ whole genome shotgun (WGS) entry which is preliminary data.</text>
</comment>
<reference evidence="4 5" key="1">
    <citation type="submission" date="2018-05" db="EMBL/GenBank/DDBJ databases">
        <authorList>
            <person name="Goeker M."/>
            <person name="Huntemann M."/>
            <person name="Clum A."/>
            <person name="Pillay M."/>
            <person name="Palaniappan K."/>
            <person name="Varghese N."/>
            <person name="Mikhailova N."/>
            <person name="Stamatis D."/>
            <person name="Reddy T."/>
            <person name="Daum C."/>
            <person name="Shapiro N."/>
            <person name="Ivanova N."/>
            <person name="Kyrpides N."/>
            <person name="Woyke T."/>
        </authorList>
    </citation>
    <scope>NUCLEOTIDE SEQUENCE [LARGE SCALE GENOMIC DNA]</scope>
    <source>
        <strain evidence="4 5">DSM 26524</strain>
    </source>
</reference>
<dbReference type="EMBL" id="QGGY01000001">
    <property type="protein sequence ID" value="PWJ78731.1"/>
    <property type="molecule type" value="Genomic_DNA"/>
</dbReference>